<gene>
    <name evidence="5" type="ORF">ACFP4F_11565</name>
</gene>
<evidence type="ECO:0000313" key="5">
    <source>
        <dbReference type="EMBL" id="MFC6063189.1"/>
    </source>
</evidence>
<name>A0ABW1MH87_9ACTN</name>
<dbReference type="InterPro" id="IPR009430">
    <property type="entry name" value="GvpL/GvpF"/>
</dbReference>
<keyword evidence="6" id="KW-1185">Reference proteome</keyword>
<evidence type="ECO:0000313" key="6">
    <source>
        <dbReference type="Proteomes" id="UP001596139"/>
    </source>
</evidence>
<feature type="region of interest" description="Disordered" evidence="4">
    <location>
        <begin position="51"/>
        <end position="70"/>
    </location>
</feature>
<reference evidence="6" key="1">
    <citation type="journal article" date="2019" name="Int. J. Syst. Evol. Microbiol.">
        <title>The Global Catalogue of Microorganisms (GCM) 10K type strain sequencing project: providing services to taxonomists for standard genome sequencing and annotation.</title>
        <authorList>
            <consortium name="The Broad Institute Genomics Platform"/>
            <consortium name="The Broad Institute Genome Sequencing Center for Infectious Disease"/>
            <person name="Wu L."/>
            <person name="Ma J."/>
        </authorList>
    </citation>
    <scope>NUCLEOTIDE SEQUENCE [LARGE SCALE GENOMIC DNA]</scope>
    <source>
        <strain evidence="6">CGMCC 1.15180</strain>
    </source>
</reference>
<dbReference type="EMBL" id="JBHSPX010000004">
    <property type="protein sequence ID" value="MFC6063189.1"/>
    <property type="molecule type" value="Genomic_DNA"/>
</dbReference>
<comment type="subcellular location">
    <subcellularLocation>
        <location evidence="2">Gas vesicle</location>
    </subcellularLocation>
</comment>
<dbReference type="PANTHER" id="PTHR36852:SF1">
    <property type="entry name" value="PROTEIN GVPL 2"/>
    <property type="match status" value="1"/>
</dbReference>
<dbReference type="RefSeq" id="WP_063761775.1">
    <property type="nucleotide sequence ID" value="NZ_JBHSPX010000004.1"/>
</dbReference>
<protein>
    <submittedName>
        <fullName evidence="5">GvpL/GvpF family gas vesicle protein</fullName>
    </submittedName>
</protein>
<evidence type="ECO:0000256" key="4">
    <source>
        <dbReference type="SAM" id="MobiDB-lite"/>
    </source>
</evidence>
<sequence>MAGPPDDSPHGPLYVYGIVRRGFRPRPGLTGVGGAAVLTVVEGSLAALASAPGSASEPPGACGPPGEPAVDAASLQATADAHRRVVDEAAATVCVLPTRLGTVHRDVQEVRRALAARADLYRRLLARLDGRLEWGVKAYARDEEAGAAPAGTGPVADCAGEPTDGLARAAHHALADVAECSCVHSPQDACPAGAAASCATSAYWTSPIARAPYPHGRNLLDSAYLVPREAAGAFAETVGGLAARTPALRIELTGPWAPYSFTEPGRLPGFPGIPG</sequence>
<evidence type="ECO:0000256" key="1">
    <source>
        <dbReference type="ARBA" id="ARBA00022987"/>
    </source>
</evidence>
<evidence type="ECO:0000256" key="2">
    <source>
        <dbReference type="ARBA" id="ARBA00035108"/>
    </source>
</evidence>
<proteinExistence type="inferred from homology"/>
<dbReference type="Pfam" id="PF06386">
    <property type="entry name" value="GvpL_GvpF"/>
    <property type="match status" value="2"/>
</dbReference>
<evidence type="ECO:0000256" key="3">
    <source>
        <dbReference type="ARBA" id="ARBA00035643"/>
    </source>
</evidence>
<comment type="caution">
    <text evidence="5">The sequence shown here is derived from an EMBL/GenBank/DDBJ whole genome shotgun (WGS) entry which is preliminary data.</text>
</comment>
<keyword evidence="1" id="KW-0304">Gas vesicle</keyword>
<dbReference type="Proteomes" id="UP001596139">
    <property type="component" value="Unassembled WGS sequence"/>
</dbReference>
<comment type="similarity">
    <text evidence="3">Belongs to the gas vesicle GvpF/GvpL family.</text>
</comment>
<accession>A0ABW1MH87</accession>
<dbReference type="PANTHER" id="PTHR36852">
    <property type="entry name" value="PROTEIN GVPL 2"/>
    <property type="match status" value="1"/>
</dbReference>
<feature type="compositionally biased region" description="Low complexity" evidence="4">
    <location>
        <begin position="51"/>
        <end position="60"/>
    </location>
</feature>
<organism evidence="5 6">
    <name type="scientific">Streptomyces ochraceiscleroticus</name>
    <dbReference type="NCBI Taxonomy" id="47761"/>
    <lineage>
        <taxon>Bacteria</taxon>
        <taxon>Bacillati</taxon>
        <taxon>Actinomycetota</taxon>
        <taxon>Actinomycetes</taxon>
        <taxon>Kitasatosporales</taxon>
        <taxon>Streptomycetaceae</taxon>
        <taxon>Streptomyces</taxon>
    </lineage>
</organism>